<evidence type="ECO:0000313" key="8">
    <source>
        <dbReference type="Proteomes" id="UP000259030"/>
    </source>
</evidence>
<dbReference type="SUPFAM" id="SSF55785">
    <property type="entry name" value="PYP-like sensor domain (PAS domain)"/>
    <property type="match status" value="1"/>
</dbReference>
<dbReference type="InterPro" id="IPR005467">
    <property type="entry name" value="His_kinase_dom"/>
</dbReference>
<dbReference type="SUPFAM" id="SSF55874">
    <property type="entry name" value="ATPase domain of HSP90 chaperone/DNA topoisomerase II/histidine kinase"/>
    <property type="match status" value="1"/>
</dbReference>
<dbReference type="KEGG" id="dfc:DFI_14010"/>
<dbReference type="STRING" id="317577.GCA_000419625_02881"/>
<dbReference type="SMART" id="SM00388">
    <property type="entry name" value="HisKA"/>
    <property type="match status" value="1"/>
</dbReference>
<dbReference type="SUPFAM" id="SSF47384">
    <property type="entry name" value="Homodimeric domain of signal transducing histidine kinase"/>
    <property type="match status" value="1"/>
</dbReference>
<evidence type="ECO:0000256" key="4">
    <source>
        <dbReference type="ARBA" id="ARBA00022679"/>
    </source>
</evidence>
<dbReference type="InterPro" id="IPR036097">
    <property type="entry name" value="HisK_dim/P_sf"/>
</dbReference>
<dbReference type="PROSITE" id="PS50109">
    <property type="entry name" value="HIS_KIN"/>
    <property type="match status" value="1"/>
</dbReference>
<dbReference type="Proteomes" id="UP000259030">
    <property type="component" value="Plasmid pDFI1"/>
</dbReference>
<sequence>MSRPTASPGRYAIAAFDALTAHIAILNRDGVIQAVNQAWIRFAQANDAADFVGTNYLQVCDGAQGEDQPDAAQIAAGIRAVLAGTQEAFELEYPCHSPTEDRYFLARVTCFAQDGAQYAVVAHENITRRKQAEMSLRQLNRTLEQRVEARTQEIATINQALERKNAELERSVRDLGEFAYVASHDLQEPLRTLGMYTDLLRHRYHDQLDDRAHGYITHITEQVFRARQLVRDVLTLSSVNAEAEPDLGAVYLQACWEAVTPGLPWPEDAIATCGILPPVQASAPQIQQLLTNLLGNAIKFRSERPLRVSLTGWQQDGWVHCTLRDNGIGIDPEHHEKVFLMFQRLHRRTSAGGNGIGLAVCRRIVERYGGRIWFGDGAGEGVTIHFTLPARGESPAAP</sequence>
<keyword evidence="7" id="KW-0614">Plasmid</keyword>
<keyword evidence="4" id="KW-0808">Transferase</keyword>
<keyword evidence="3" id="KW-0597">Phosphoprotein</keyword>
<dbReference type="Pfam" id="PF02518">
    <property type="entry name" value="HATPase_c"/>
    <property type="match status" value="1"/>
</dbReference>
<proteinExistence type="predicted"/>
<dbReference type="Gene3D" id="3.30.565.10">
    <property type="entry name" value="Histidine kinase-like ATPase, C-terminal domain"/>
    <property type="match status" value="1"/>
</dbReference>
<keyword evidence="8" id="KW-1185">Reference proteome</keyword>
<evidence type="ECO:0000256" key="2">
    <source>
        <dbReference type="ARBA" id="ARBA00012438"/>
    </source>
</evidence>
<reference evidence="7 8" key="1">
    <citation type="submission" date="2017-05" db="EMBL/GenBank/DDBJ databases">
        <title>The complete genome sequence of Deinococcus ficus isolated from the rhizosphere of the Ficus religiosa L. in Taiwan.</title>
        <authorList>
            <person name="Wu K.-M."/>
            <person name="Liao T.-L."/>
            <person name="Liu Y.-M."/>
            <person name="Young C.-C."/>
            <person name="Tsai S.-F."/>
        </authorList>
    </citation>
    <scope>NUCLEOTIDE SEQUENCE [LARGE SCALE GENOMIC DNA]</scope>
    <source>
        <strain evidence="7 8">CC-FR2-10</strain>
        <plasmid evidence="8">pdfi1</plasmid>
    </source>
</reference>
<dbReference type="InterPro" id="IPR013656">
    <property type="entry name" value="PAS_4"/>
</dbReference>
<organism evidence="7 8">
    <name type="scientific">Deinococcus ficus</name>
    <dbReference type="NCBI Taxonomy" id="317577"/>
    <lineage>
        <taxon>Bacteria</taxon>
        <taxon>Thermotogati</taxon>
        <taxon>Deinococcota</taxon>
        <taxon>Deinococci</taxon>
        <taxon>Deinococcales</taxon>
        <taxon>Deinococcaceae</taxon>
        <taxon>Deinococcus</taxon>
    </lineage>
</organism>
<dbReference type="PANTHER" id="PTHR43304">
    <property type="entry name" value="PHYTOCHROME-LIKE PROTEIN CPH1"/>
    <property type="match status" value="1"/>
</dbReference>
<name>A0A221T089_9DEIO</name>
<evidence type="ECO:0000256" key="5">
    <source>
        <dbReference type="ARBA" id="ARBA00022777"/>
    </source>
</evidence>
<accession>A0A221T089</accession>
<dbReference type="InterPro" id="IPR004358">
    <property type="entry name" value="Sig_transdc_His_kin-like_C"/>
</dbReference>
<dbReference type="InterPro" id="IPR035965">
    <property type="entry name" value="PAS-like_dom_sf"/>
</dbReference>
<gene>
    <name evidence="7" type="ORF">DFI_14010</name>
</gene>
<dbReference type="EC" id="2.7.13.3" evidence="2"/>
<dbReference type="GO" id="GO:0000155">
    <property type="term" value="F:phosphorelay sensor kinase activity"/>
    <property type="evidence" value="ECO:0007669"/>
    <property type="project" value="InterPro"/>
</dbReference>
<dbReference type="PANTHER" id="PTHR43304:SF1">
    <property type="entry name" value="PAC DOMAIN-CONTAINING PROTEIN"/>
    <property type="match status" value="1"/>
</dbReference>
<dbReference type="EMBL" id="CP021082">
    <property type="protein sequence ID" value="ASN82304.1"/>
    <property type="molecule type" value="Genomic_DNA"/>
</dbReference>
<dbReference type="InterPro" id="IPR003661">
    <property type="entry name" value="HisK_dim/P_dom"/>
</dbReference>
<dbReference type="Pfam" id="PF08448">
    <property type="entry name" value="PAS_4"/>
    <property type="match status" value="1"/>
</dbReference>
<dbReference type="SMART" id="SM00387">
    <property type="entry name" value="HATPase_c"/>
    <property type="match status" value="1"/>
</dbReference>
<comment type="catalytic activity">
    <reaction evidence="1">
        <text>ATP + protein L-histidine = ADP + protein N-phospho-L-histidine.</text>
        <dbReference type="EC" id="2.7.13.3"/>
    </reaction>
</comment>
<evidence type="ECO:0000259" key="6">
    <source>
        <dbReference type="PROSITE" id="PS50109"/>
    </source>
</evidence>
<dbReference type="InterPro" id="IPR052162">
    <property type="entry name" value="Sensor_kinase/Photoreceptor"/>
</dbReference>
<evidence type="ECO:0000313" key="7">
    <source>
        <dbReference type="EMBL" id="ASN82304.1"/>
    </source>
</evidence>
<dbReference type="InterPro" id="IPR036890">
    <property type="entry name" value="HATPase_C_sf"/>
</dbReference>
<keyword evidence="5 7" id="KW-0418">Kinase</keyword>
<dbReference type="PRINTS" id="PR00344">
    <property type="entry name" value="BCTRLSENSOR"/>
</dbReference>
<dbReference type="InterPro" id="IPR003594">
    <property type="entry name" value="HATPase_dom"/>
</dbReference>
<protein>
    <recommendedName>
        <fullName evidence="2">histidine kinase</fullName>
        <ecNumber evidence="2">2.7.13.3</ecNumber>
    </recommendedName>
</protein>
<dbReference type="CDD" id="cd00082">
    <property type="entry name" value="HisKA"/>
    <property type="match status" value="1"/>
</dbReference>
<evidence type="ECO:0000256" key="3">
    <source>
        <dbReference type="ARBA" id="ARBA00022553"/>
    </source>
</evidence>
<dbReference type="AlphaFoldDB" id="A0A221T089"/>
<dbReference type="Pfam" id="PF00512">
    <property type="entry name" value="HisKA"/>
    <property type="match status" value="1"/>
</dbReference>
<geneLocation type="plasmid" evidence="8">
    <name>pdfi1</name>
</geneLocation>
<dbReference type="RefSeq" id="WP_027463607.1">
    <property type="nucleotide sequence ID" value="NZ_CP021082.1"/>
</dbReference>
<feature type="domain" description="Histidine kinase" evidence="6">
    <location>
        <begin position="181"/>
        <end position="392"/>
    </location>
</feature>
<evidence type="ECO:0000256" key="1">
    <source>
        <dbReference type="ARBA" id="ARBA00000085"/>
    </source>
</evidence>
<dbReference type="Gene3D" id="1.10.287.130">
    <property type="match status" value="1"/>
</dbReference>
<dbReference type="Gene3D" id="3.30.450.20">
    <property type="entry name" value="PAS domain"/>
    <property type="match status" value="1"/>
</dbReference>